<sequence length="101" mass="11012">MHERVKLAKLQSNTHQDPQYVDDSLKEQSNSSIQGIEDLSIHVGGSMNISDCSNESCTSISSCDSSSQTPGYLSANTPRKQKLVAEVKSGKTEIKNLKKTI</sequence>
<dbReference type="EMBL" id="GGMR01006342">
    <property type="protein sequence ID" value="MBY18961.1"/>
    <property type="molecule type" value="Transcribed_RNA"/>
</dbReference>
<organism evidence="2">
    <name type="scientific">Schizaphis graminum</name>
    <name type="common">Green bug aphid</name>
    <dbReference type="NCBI Taxonomy" id="13262"/>
    <lineage>
        <taxon>Eukaryota</taxon>
        <taxon>Metazoa</taxon>
        <taxon>Ecdysozoa</taxon>
        <taxon>Arthropoda</taxon>
        <taxon>Hexapoda</taxon>
        <taxon>Insecta</taxon>
        <taxon>Pterygota</taxon>
        <taxon>Neoptera</taxon>
        <taxon>Paraneoptera</taxon>
        <taxon>Hemiptera</taxon>
        <taxon>Sternorrhyncha</taxon>
        <taxon>Aphidomorpha</taxon>
        <taxon>Aphidoidea</taxon>
        <taxon>Aphididae</taxon>
        <taxon>Aphidini</taxon>
        <taxon>Schizaphis</taxon>
    </lineage>
</organism>
<feature type="region of interest" description="Disordered" evidence="1">
    <location>
        <begin position="1"/>
        <end position="31"/>
    </location>
</feature>
<protein>
    <submittedName>
        <fullName evidence="2">Uncharacterized protein</fullName>
    </submittedName>
</protein>
<name>A0A2S2NP63_SCHGA</name>
<evidence type="ECO:0000256" key="1">
    <source>
        <dbReference type="SAM" id="MobiDB-lite"/>
    </source>
</evidence>
<evidence type="ECO:0000313" key="2">
    <source>
        <dbReference type="EMBL" id="MBY18961.1"/>
    </source>
</evidence>
<proteinExistence type="predicted"/>
<gene>
    <name evidence="2" type="ORF">g.66248</name>
</gene>
<dbReference type="AlphaFoldDB" id="A0A2S2NP63"/>
<accession>A0A2S2NP63</accession>
<reference evidence="2" key="1">
    <citation type="submission" date="2018-04" db="EMBL/GenBank/DDBJ databases">
        <title>Transcriptome of Schizaphis graminum biotype I.</title>
        <authorList>
            <person name="Scully E.D."/>
            <person name="Geib S.M."/>
            <person name="Palmer N.A."/>
            <person name="Koch K."/>
            <person name="Bradshaw J."/>
            <person name="Heng-Moss T."/>
            <person name="Sarath G."/>
        </authorList>
    </citation>
    <scope>NUCLEOTIDE SEQUENCE</scope>
</reference>